<organism evidence="1 2">
    <name type="scientific">Sphingobium terrigena</name>
    <dbReference type="NCBI Taxonomy" id="2304063"/>
    <lineage>
        <taxon>Bacteria</taxon>
        <taxon>Pseudomonadati</taxon>
        <taxon>Pseudomonadota</taxon>
        <taxon>Alphaproteobacteria</taxon>
        <taxon>Sphingomonadales</taxon>
        <taxon>Sphingomonadaceae</taxon>
        <taxon>Sphingobium</taxon>
    </lineage>
</organism>
<protein>
    <submittedName>
        <fullName evidence="1">Uncharacterized protein</fullName>
    </submittedName>
</protein>
<dbReference type="EMBL" id="QVRA01000001">
    <property type="protein sequence ID" value="RJG57702.1"/>
    <property type="molecule type" value="Genomic_DNA"/>
</dbReference>
<sequence length="88" mass="10288">MLRSDAFDDWVRRCTDTASEPREWTRATPLYESYLRHAKTYGANRPDKRLAKEELATETAWGKMMGSLFGRKRKAGGNYYPLRLKRDA</sequence>
<dbReference type="AlphaFoldDB" id="A0A418YXZ6"/>
<evidence type="ECO:0000313" key="1">
    <source>
        <dbReference type="EMBL" id="RJG57702.1"/>
    </source>
</evidence>
<keyword evidence="2" id="KW-1185">Reference proteome</keyword>
<dbReference type="Proteomes" id="UP000283469">
    <property type="component" value="Unassembled WGS sequence"/>
</dbReference>
<gene>
    <name evidence="1" type="ORF">D0Z70_00280</name>
</gene>
<name>A0A418YXZ6_9SPHN</name>
<evidence type="ECO:0000313" key="2">
    <source>
        <dbReference type="Proteomes" id="UP000283469"/>
    </source>
</evidence>
<comment type="caution">
    <text evidence="1">The sequence shown here is derived from an EMBL/GenBank/DDBJ whole genome shotgun (WGS) entry which is preliminary data.</text>
</comment>
<reference evidence="1 2" key="1">
    <citation type="submission" date="2018-08" db="EMBL/GenBank/DDBJ databases">
        <title>Sphingobium sp. EO9.</title>
        <authorList>
            <person name="Park Y."/>
            <person name="Kim K.H."/>
            <person name="Jeon C.O."/>
        </authorList>
    </citation>
    <scope>NUCLEOTIDE SEQUENCE [LARGE SCALE GENOMIC DNA]</scope>
    <source>
        <strain evidence="1 2">EO9</strain>
    </source>
</reference>
<accession>A0A418YXZ6</accession>
<proteinExistence type="predicted"/>